<organism evidence="2 3">
    <name type="scientific">Eumeta variegata</name>
    <name type="common">Bagworm moth</name>
    <name type="synonym">Eumeta japonica</name>
    <dbReference type="NCBI Taxonomy" id="151549"/>
    <lineage>
        <taxon>Eukaryota</taxon>
        <taxon>Metazoa</taxon>
        <taxon>Ecdysozoa</taxon>
        <taxon>Arthropoda</taxon>
        <taxon>Hexapoda</taxon>
        <taxon>Insecta</taxon>
        <taxon>Pterygota</taxon>
        <taxon>Neoptera</taxon>
        <taxon>Endopterygota</taxon>
        <taxon>Lepidoptera</taxon>
        <taxon>Glossata</taxon>
        <taxon>Ditrysia</taxon>
        <taxon>Tineoidea</taxon>
        <taxon>Psychidae</taxon>
        <taxon>Oiketicinae</taxon>
        <taxon>Eumeta</taxon>
    </lineage>
</organism>
<name>A0A4C1XA34_EUMVA</name>
<evidence type="ECO:0000313" key="2">
    <source>
        <dbReference type="EMBL" id="GBP59125.1"/>
    </source>
</evidence>
<evidence type="ECO:0000313" key="3">
    <source>
        <dbReference type="Proteomes" id="UP000299102"/>
    </source>
</evidence>
<dbReference type="Proteomes" id="UP000299102">
    <property type="component" value="Unassembled WGS sequence"/>
</dbReference>
<sequence>MSSRRPSRSKARNLKQKKCQCDRNVEAAADDLQRQVAEGQFLRSRLLHTRIAGAPPRAAPPPRARRRRPDRLTFYFESNKN</sequence>
<reference evidence="2 3" key="1">
    <citation type="journal article" date="2019" name="Commun. Biol.">
        <title>The bagworm genome reveals a unique fibroin gene that provides high tensile strength.</title>
        <authorList>
            <person name="Kono N."/>
            <person name="Nakamura H."/>
            <person name="Ohtoshi R."/>
            <person name="Tomita M."/>
            <person name="Numata K."/>
            <person name="Arakawa K."/>
        </authorList>
    </citation>
    <scope>NUCLEOTIDE SEQUENCE [LARGE SCALE GENOMIC DNA]</scope>
</reference>
<dbReference type="EMBL" id="BGZK01000753">
    <property type="protein sequence ID" value="GBP59125.1"/>
    <property type="molecule type" value="Genomic_DNA"/>
</dbReference>
<comment type="caution">
    <text evidence="2">The sequence shown here is derived from an EMBL/GenBank/DDBJ whole genome shotgun (WGS) entry which is preliminary data.</text>
</comment>
<protein>
    <submittedName>
        <fullName evidence="2">Uncharacterized protein</fullName>
    </submittedName>
</protein>
<dbReference type="AlphaFoldDB" id="A0A4C1XA34"/>
<proteinExistence type="predicted"/>
<keyword evidence="3" id="KW-1185">Reference proteome</keyword>
<gene>
    <name evidence="2" type="ORF">EVAR_44365_1</name>
</gene>
<feature type="region of interest" description="Disordered" evidence="1">
    <location>
        <begin position="51"/>
        <end position="81"/>
    </location>
</feature>
<evidence type="ECO:0000256" key="1">
    <source>
        <dbReference type="SAM" id="MobiDB-lite"/>
    </source>
</evidence>
<accession>A0A4C1XA34</accession>